<dbReference type="EMBL" id="JAAAID010004724">
    <property type="protein sequence ID" value="KAF9992294.1"/>
    <property type="molecule type" value="Genomic_DNA"/>
</dbReference>
<evidence type="ECO:0000313" key="3">
    <source>
        <dbReference type="Proteomes" id="UP000703661"/>
    </source>
</evidence>
<accession>A0A9P6MCM8</accession>
<protein>
    <submittedName>
        <fullName evidence="2">Uncharacterized protein</fullName>
    </submittedName>
</protein>
<feature type="compositionally biased region" description="Basic and acidic residues" evidence="1">
    <location>
        <begin position="92"/>
        <end position="107"/>
    </location>
</feature>
<feature type="non-terminal residue" evidence="2">
    <location>
        <position position="155"/>
    </location>
</feature>
<dbReference type="AlphaFoldDB" id="A0A9P6MCM8"/>
<reference evidence="2" key="1">
    <citation type="journal article" date="2020" name="Fungal Divers.">
        <title>Resolving the Mortierellaceae phylogeny through synthesis of multi-gene phylogenetics and phylogenomics.</title>
        <authorList>
            <person name="Vandepol N."/>
            <person name="Liber J."/>
            <person name="Desiro A."/>
            <person name="Na H."/>
            <person name="Kennedy M."/>
            <person name="Barry K."/>
            <person name="Grigoriev I.V."/>
            <person name="Miller A.N."/>
            <person name="O'Donnell K."/>
            <person name="Stajich J.E."/>
            <person name="Bonito G."/>
        </authorList>
    </citation>
    <scope>NUCLEOTIDE SEQUENCE</scope>
    <source>
        <strain evidence="2">NRRL 2769</strain>
    </source>
</reference>
<evidence type="ECO:0000313" key="2">
    <source>
        <dbReference type="EMBL" id="KAF9992294.1"/>
    </source>
</evidence>
<organism evidence="2 3">
    <name type="scientific">Entomortierella chlamydospora</name>
    <dbReference type="NCBI Taxonomy" id="101097"/>
    <lineage>
        <taxon>Eukaryota</taxon>
        <taxon>Fungi</taxon>
        <taxon>Fungi incertae sedis</taxon>
        <taxon>Mucoromycota</taxon>
        <taxon>Mortierellomycotina</taxon>
        <taxon>Mortierellomycetes</taxon>
        <taxon>Mortierellales</taxon>
        <taxon>Mortierellaceae</taxon>
        <taxon>Entomortierella</taxon>
    </lineage>
</organism>
<dbReference type="Proteomes" id="UP000703661">
    <property type="component" value="Unassembled WGS sequence"/>
</dbReference>
<feature type="region of interest" description="Disordered" evidence="1">
    <location>
        <begin position="79"/>
        <end position="117"/>
    </location>
</feature>
<proteinExistence type="predicted"/>
<sequence length="155" mass="17523">TMPSTLRNCFAETPVLPTGMREELRRWPTKDEQNPTPQYIRHEQYKEQTKAYFEHIIAEVIQENILNFRIVGNRDELAKEVPQQVDTGGEGQDAKSEDEGNHDESSSHDGSVSSPVADVDFDATIKTLKYLAGDHDVLTIDGLKQVRQSAVQEVR</sequence>
<comment type="caution">
    <text evidence="2">The sequence shown here is derived from an EMBL/GenBank/DDBJ whole genome shotgun (WGS) entry which is preliminary data.</text>
</comment>
<keyword evidence="3" id="KW-1185">Reference proteome</keyword>
<name>A0A9P6MCM8_9FUNG</name>
<evidence type="ECO:0000256" key="1">
    <source>
        <dbReference type="SAM" id="MobiDB-lite"/>
    </source>
</evidence>
<gene>
    <name evidence="2" type="ORF">BGZ80_008622</name>
</gene>
<feature type="non-terminal residue" evidence="2">
    <location>
        <position position="1"/>
    </location>
</feature>